<dbReference type="AlphaFoldDB" id="A0A1G9H3W0"/>
<dbReference type="InterPro" id="IPR013783">
    <property type="entry name" value="Ig-like_fold"/>
</dbReference>
<dbReference type="OrthoDB" id="9800174at2"/>
<dbReference type="Pfam" id="PF02922">
    <property type="entry name" value="CBM_48"/>
    <property type="match status" value="1"/>
</dbReference>
<dbReference type="InterPro" id="IPR017853">
    <property type="entry name" value="GH"/>
</dbReference>
<feature type="domain" description="Glycosyl hydrolase family 13 catalytic" evidence="2">
    <location>
        <begin position="142"/>
        <end position="534"/>
    </location>
</feature>
<dbReference type="NCBIfam" id="TIGR02104">
    <property type="entry name" value="pulA_typeI"/>
    <property type="match status" value="1"/>
</dbReference>
<reference evidence="3 4" key="1">
    <citation type="submission" date="2016-10" db="EMBL/GenBank/DDBJ databases">
        <authorList>
            <person name="de Groot N.N."/>
        </authorList>
    </citation>
    <scope>NUCLEOTIDE SEQUENCE [LARGE SCALE GENOMIC DNA]</scope>
    <source>
        <strain evidence="3 4">SLAS-1</strain>
    </source>
</reference>
<dbReference type="STRING" id="321763.SAMN04488692_10182"/>
<dbReference type="InterPro" id="IPR006047">
    <property type="entry name" value="GH13_cat_dom"/>
</dbReference>
<dbReference type="InterPro" id="IPR004193">
    <property type="entry name" value="Glyco_hydro_13_N"/>
</dbReference>
<name>A0A1G9H3W0_9FIRM</name>
<dbReference type="GO" id="GO:0004553">
    <property type="term" value="F:hydrolase activity, hydrolyzing O-glycosyl compounds"/>
    <property type="evidence" value="ECO:0007669"/>
    <property type="project" value="InterPro"/>
</dbReference>
<proteinExistence type="inferred from homology"/>
<dbReference type="Pfam" id="PF00128">
    <property type="entry name" value="Alpha-amylase"/>
    <property type="match status" value="1"/>
</dbReference>
<evidence type="ECO:0000256" key="1">
    <source>
        <dbReference type="ARBA" id="ARBA00008061"/>
    </source>
</evidence>
<dbReference type="InterPro" id="IPR011840">
    <property type="entry name" value="PulA_typeI"/>
</dbReference>
<dbReference type="InterPro" id="IPR013780">
    <property type="entry name" value="Glyco_hydro_b"/>
</dbReference>
<evidence type="ECO:0000313" key="4">
    <source>
        <dbReference type="Proteomes" id="UP000199476"/>
    </source>
</evidence>
<accession>A0A1G9H3W0</accession>
<organism evidence="3 4">
    <name type="scientific">Halarsenatibacter silvermanii</name>
    <dbReference type="NCBI Taxonomy" id="321763"/>
    <lineage>
        <taxon>Bacteria</taxon>
        <taxon>Bacillati</taxon>
        <taxon>Bacillota</taxon>
        <taxon>Clostridia</taxon>
        <taxon>Halanaerobiales</taxon>
        <taxon>Halarsenatibacteraceae</taxon>
        <taxon>Halarsenatibacter</taxon>
    </lineage>
</organism>
<dbReference type="Gene3D" id="2.60.40.10">
    <property type="entry name" value="Immunoglobulins"/>
    <property type="match status" value="1"/>
</dbReference>
<dbReference type="CDD" id="cd02860">
    <property type="entry name" value="E_set_Pullulanase"/>
    <property type="match status" value="1"/>
</dbReference>
<dbReference type="PANTHER" id="PTHR43002">
    <property type="entry name" value="GLYCOGEN DEBRANCHING ENZYME"/>
    <property type="match status" value="1"/>
</dbReference>
<dbReference type="Pfam" id="PF21653">
    <property type="entry name" value="pulA_all-beta"/>
    <property type="match status" value="1"/>
</dbReference>
<dbReference type="InterPro" id="IPR014756">
    <property type="entry name" value="Ig_E-set"/>
</dbReference>
<dbReference type="Gene3D" id="2.60.40.1180">
    <property type="entry name" value="Golgi alpha-mannosidase II"/>
    <property type="match status" value="1"/>
</dbReference>
<dbReference type="SUPFAM" id="SSF51445">
    <property type="entry name" value="(Trans)glycosidases"/>
    <property type="match status" value="1"/>
</dbReference>
<dbReference type="EMBL" id="FNGO01000001">
    <property type="protein sequence ID" value="SDL07183.1"/>
    <property type="molecule type" value="Genomic_DNA"/>
</dbReference>
<dbReference type="SMR" id="A0A1G9H3W0"/>
<dbReference type="Proteomes" id="UP000199476">
    <property type="component" value="Unassembled WGS sequence"/>
</dbReference>
<dbReference type="CDD" id="cd11341">
    <property type="entry name" value="AmyAc_Pullulanase_LD-like"/>
    <property type="match status" value="1"/>
</dbReference>
<evidence type="ECO:0000259" key="2">
    <source>
        <dbReference type="SMART" id="SM00642"/>
    </source>
</evidence>
<sequence>MAKTSSQNDPDVSKKRTFNREKLGAFCSPKTTIFHFWVKDAQAVSISLTSREEGPAERTLDLYPLADNYWYLQLDEDLHGTYYWLEINREGRIYKAVDPWAKAVSTNSQRAIVVDTSRTDPEGWQEDSRPDCDRAVDAVIYEVHVRDFSSHPQSGMENRRQYLAFTEGGTTNSTGLSTGLDHLEELGITHVQLMPIYDFATVDDTDPEDYNWGYDPYCYNSPEGSYASNPEDLSRITELKQLIMALHDRGIGVIMDVVFNHTYHTRHSPMNLIAPGYFYRWETEYEVANGSGVGNEVATEREKVRDFILQSVTYWAEEYHIDGFRFDLMGLIDRETMFEVRDRLDEIDESMLVYGEPWYALSPNIPEKRLMVKGAQRGRRIGVFNDEFREAIKGDNDGPVPGFITGREGLEHEIKKGAVGHIPYRESLMGLADEPGESINYVSCHDNLTLWDKLKKTCPERREEVLVQLHRFAHAIIFTSQGVAFMHGGAEFLRTKYGDHNSYKSGDRVNALKWNRKTRYQETFEYIRGLIELRREHPALRLPDSQAIRENLEFLDTPEKTAAFKLGPHAGGDSWAEILIIYNGNWDWTKIGLGERKKRHVVVDESQAGLETIRSFQDVEVELSPHSAMVMHCETVR</sequence>
<dbReference type="SUPFAM" id="SSF81296">
    <property type="entry name" value="E set domains"/>
    <property type="match status" value="1"/>
</dbReference>
<dbReference type="Gene3D" id="3.20.20.80">
    <property type="entry name" value="Glycosidases"/>
    <property type="match status" value="1"/>
</dbReference>
<dbReference type="GO" id="GO:0005975">
    <property type="term" value="P:carbohydrate metabolic process"/>
    <property type="evidence" value="ECO:0007669"/>
    <property type="project" value="InterPro"/>
</dbReference>
<gene>
    <name evidence="3" type="ORF">SAMN04488692_10182</name>
</gene>
<dbReference type="RefSeq" id="WP_089757566.1">
    <property type="nucleotide sequence ID" value="NZ_FNGO01000001.1"/>
</dbReference>
<dbReference type="InterPro" id="IPR049117">
    <property type="entry name" value="pulA_all-beta"/>
</dbReference>
<comment type="similarity">
    <text evidence="1">Belongs to the glycosyl hydrolase 13 family.</text>
</comment>
<protein>
    <submittedName>
        <fullName evidence="3">Pullulanase</fullName>
    </submittedName>
</protein>
<dbReference type="SMART" id="SM00642">
    <property type="entry name" value="Aamy"/>
    <property type="match status" value="1"/>
</dbReference>
<evidence type="ECO:0000313" key="3">
    <source>
        <dbReference type="EMBL" id="SDL07183.1"/>
    </source>
</evidence>
<keyword evidence="4" id="KW-1185">Reference proteome</keyword>